<dbReference type="InterPro" id="IPR036551">
    <property type="entry name" value="Flavin_trans-like"/>
</dbReference>
<evidence type="ECO:0000256" key="1">
    <source>
        <dbReference type="ARBA" id="ARBA00022993"/>
    </source>
</evidence>
<keyword evidence="4" id="KW-1185">Reference proteome</keyword>
<dbReference type="PANTHER" id="PTHR14359">
    <property type="entry name" value="HOMO-OLIGOMERIC FLAVIN CONTAINING CYS DECARBOXYLASE FAMILY"/>
    <property type="match status" value="1"/>
</dbReference>
<dbReference type="WBParaSite" id="Csp11.Scaffold282.g727.t1">
    <property type="protein sequence ID" value="Csp11.Scaffold282.g727.t1"/>
    <property type="gene ID" value="Csp11.Scaffold282.g727"/>
</dbReference>
<dbReference type="Gene3D" id="3.40.50.1950">
    <property type="entry name" value="Flavin prenyltransferase-like"/>
    <property type="match status" value="1"/>
</dbReference>
<dbReference type="AlphaFoldDB" id="A0A1I7SY75"/>
<dbReference type="Proteomes" id="UP000095282">
    <property type="component" value="Unplaced"/>
</dbReference>
<proteinExistence type="inferred from homology"/>
<name>A0A1I7SY75_9PELO</name>
<keyword evidence="1" id="KW-0173">Coenzyme A biosynthesis</keyword>
<dbReference type="SUPFAM" id="SSF52507">
    <property type="entry name" value="Homo-oligomeric flavin-containing Cys decarboxylases, HFCD"/>
    <property type="match status" value="1"/>
</dbReference>
<dbReference type="GO" id="GO:0071513">
    <property type="term" value="C:phosphopantothenoylcysteine decarboxylase complex"/>
    <property type="evidence" value="ECO:0007669"/>
    <property type="project" value="TreeGrafter"/>
</dbReference>
<reference evidence="5" key="1">
    <citation type="submission" date="2016-11" db="UniProtKB">
        <authorList>
            <consortium name="WormBaseParasite"/>
        </authorList>
    </citation>
    <scope>IDENTIFICATION</scope>
</reference>
<evidence type="ECO:0000259" key="3">
    <source>
        <dbReference type="Pfam" id="PF02441"/>
    </source>
</evidence>
<protein>
    <submittedName>
        <fullName evidence="5">Flavoprotein domain-containing protein</fullName>
    </submittedName>
</protein>
<dbReference type="GO" id="GO:0010181">
    <property type="term" value="F:FMN binding"/>
    <property type="evidence" value="ECO:0007669"/>
    <property type="project" value="TreeGrafter"/>
</dbReference>
<sequence length="195" mass="22134">MKAPELVNELYEKIGKERLTIKIVATENAEKLCRIQKLEFDEVVYEDRDEWSMWRERGDSVLHIGFKIKIYSKRSFSELRKWADSALIAPLDANTMAKIANGICDNLVTSVIRAWDFSKPCYFAPAMNTHMWENPLTMQHRTVLKSQLKFKEICPIQKELICGDSGVGAMASVGTIVSLVAALVRDQQAVRSSAH</sequence>
<evidence type="ECO:0000313" key="5">
    <source>
        <dbReference type="WBParaSite" id="Csp11.Scaffold282.g727.t1"/>
    </source>
</evidence>
<dbReference type="Pfam" id="PF02441">
    <property type="entry name" value="Flavoprotein"/>
    <property type="match status" value="1"/>
</dbReference>
<evidence type="ECO:0000256" key="2">
    <source>
        <dbReference type="ARBA" id="ARBA00038350"/>
    </source>
</evidence>
<organism evidence="4 5">
    <name type="scientific">Caenorhabditis tropicalis</name>
    <dbReference type="NCBI Taxonomy" id="1561998"/>
    <lineage>
        <taxon>Eukaryota</taxon>
        <taxon>Metazoa</taxon>
        <taxon>Ecdysozoa</taxon>
        <taxon>Nematoda</taxon>
        <taxon>Chromadorea</taxon>
        <taxon>Rhabditida</taxon>
        <taxon>Rhabditina</taxon>
        <taxon>Rhabditomorpha</taxon>
        <taxon>Rhabditoidea</taxon>
        <taxon>Rhabditidae</taxon>
        <taxon>Peloderinae</taxon>
        <taxon>Caenorhabditis</taxon>
    </lineage>
</organism>
<accession>A0A1I7SY75</accession>
<evidence type="ECO:0000313" key="4">
    <source>
        <dbReference type="Proteomes" id="UP000095282"/>
    </source>
</evidence>
<dbReference type="STRING" id="1561998.A0A1I7SY75"/>
<dbReference type="InterPro" id="IPR003382">
    <property type="entry name" value="Flavoprotein"/>
</dbReference>
<comment type="similarity">
    <text evidence="2">Belongs to the HFCD (homooligomeric flavin containing Cys decarboxylase) superfamily.</text>
</comment>
<feature type="domain" description="Flavoprotein" evidence="3">
    <location>
        <begin position="2"/>
        <end position="180"/>
    </location>
</feature>
<dbReference type="GO" id="GO:0015937">
    <property type="term" value="P:coenzyme A biosynthetic process"/>
    <property type="evidence" value="ECO:0007669"/>
    <property type="project" value="UniProtKB-KW"/>
</dbReference>
<dbReference type="PANTHER" id="PTHR14359:SF6">
    <property type="entry name" value="PHOSPHOPANTOTHENOYLCYSTEINE DECARBOXYLASE"/>
    <property type="match status" value="1"/>
</dbReference>
<dbReference type="GO" id="GO:0004633">
    <property type="term" value="F:phosphopantothenoylcysteine decarboxylase activity"/>
    <property type="evidence" value="ECO:0007669"/>
    <property type="project" value="TreeGrafter"/>
</dbReference>